<evidence type="ECO:0000313" key="2">
    <source>
        <dbReference type="Proteomes" id="UP000657385"/>
    </source>
</evidence>
<dbReference type="AlphaFoldDB" id="A0A931B3U1"/>
<protein>
    <submittedName>
        <fullName evidence="1">Spherulation-specific family 4 protein</fullName>
    </submittedName>
</protein>
<dbReference type="InterPro" id="IPR021986">
    <property type="entry name" value="Spherulin4"/>
</dbReference>
<gene>
    <name evidence="1" type="ORF">I2501_05195</name>
</gene>
<dbReference type="EMBL" id="JADPRT010000002">
    <property type="protein sequence ID" value="MBF9067433.1"/>
    <property type="molecule type" value="Genomic_DNA"/>
</dbReference>
<organism evidence="1 2">
    <name type="scientific">Streptacidiphilus fuscans</name>
    <dbReference type="NCBI Taxonomy" id="2789292"/>
    <lineage>
        <taxon>Bacteria</taxon>
        <taxon>Bacillati</taxon>
        <taxon>Actinomycetota</taxon>
        <taxon>Actinomycetes</taxon>
        <taxon>Kitasatosporales</taxon>
        <taxon>Streptomycetaceae</taxon>
        <taxon>Streptacidiphilus</taxon>
    </lineage>
</organism>
<comment type="caution">
    <text evidence="1">The sequence shown here is derived from an EMBL/GenBank/DDBJ whole genome shotgun (WGS) entry which is preliminary data.</text>
</comment>
<dbReference type="PANTHER" id="PTHR35040:SF9">
    <property type="entry name" value="4-LIKE CELL SURFACE PROTEIN, PUTATIVE (AFU_ORTHOLOGUE AFUA_4G14080)-RELATED"/>
    <property type="match status" value="1"/>
</dbReference>
<dbReference type="Pfam" id="PF12138">
    <property type="entry name" value="Spherulin4"/>
    <property type="match status" value="1"/>
</dbReference>
<proteinExistence type="predicted"/>
<evidence type="ECO:0000313" key="1">
    <source>
        <dbReference type="EMBL" id="MBF9067433.1"/>
    </source>
</evidence>
<keyword evidence="2" id="KW-1185">Reference proteome</keyword>
<dbReference type="Proteomes" id="UP000657385">
    <property type="component" value="Unassembled WGS sequence"/>
</dbReference>
<reference evidence="1" key="1">
    <citation type="submission" date="2020-11" db="EMBL/GenBank/DDBJ databases">
        <title>Isolation and identification of active actinomycetes.</title>
        <authorList>
            <person name="Yu B."/>
        </authorList>
    </citation>
    <scope>NUCLEOTIDE SEQUENCE</scope>
    <source>
        <strain evidence="1">NEAU-YB345</strain>
    </source>
</reference>
<dbReference type="PANTHER" id="PTHR35040">
    <property type="match status" value="1"/>
</dbReference>
<accession>A0A931B3U1</accession>
<name>A0A931B3U1_9ACTN</name>
<sequence length="211" mass="22619">MSPPSGGAARILVPAYFHPAVEPDAWAALRRAARRLTAVVLNPASGPGDAPDPAYTQVRAGLRETRVLGYVDTDYGRRPHGEVVAEIERHRAWYDVDGVFLDQTLAGPDGVAYYARLGVAARSLGAGFVALNPGTRVHWAYHDLADLVVTFEGSWDTYRGLPGQDGDIAPFDPDRDCHLVHAAPPDAPVHGYATPGTLPNPWAVLGPLGER</sequence>